<evidence type="ECO:0000313" key="1">
    <source>
        <dbReference type="EMBL" id="GAI36407.1"/>
    </source>
</evidence>
<sequence>MVSNIPIHSKDRWLINFIKKINPSFTPIQLENASRLCQGLITSMSHKSISAIASSLIDSRDQSSLNRFLNESDWG</sequence>
<name>X1MXF8_9ZZZZ</name>
<dbReference type="EMBL" id="BARV01032646">
    <property type="protein sequence ID" value="GAI36407.1"/>
    <property type="molecule type" value="Genomic_DNA"/>
</dbReference>
<feature type="non-terminal residue" evidence="1">
    <location>
        <position position="75"/>
    </location>
</feature>
<evidence type="ECO:0008006" key="2">
    <source>
        <dbReference type="Google" id="ProtNLM"/>
    </source>
</evidence>
<dbReference type="AlphaFoldDB" id="X1MXF8"/>
<reference evidence="1" key="1">
    <citation type="journal article" date="2014" name="Front. Microbiol.">
        <title>High frequency of phylogenetically diverse reductive dehalogenase-homologous genes in deep subseafloor sedimentary metagenomes.</title>
        <authorList>
            <person name="Kawai M."/>
            <person name="Futagami T."/>
            <person name="Toyoda A."/>
            <person name="Takaki Y."/>
            <person name="Nishi S."/>
            <person name="Hori S."/>
            <person name="Arai W."/>
            <person name="Tsubouchi T."/>
            <person name="Morono Y."/>
            <person name="Uchiyama I."/>
            <person name="Ito T."/>
            <person name="Fujiyama A."/>
            <person name="Inagaki F."/>
            <person name="Takami H."/>
        </authorList>
    </citation>
    <scope>NUCLEOTIDE SEQUENCE</scope>
    <source>
        <strain evidence="1">Expedition CK06-06</strain>
    </source>
</reference>
<protein>
    <recommendedName>
        <fullName evidence="2">Transposase IS701-like DDE domain-containing protein</fullName>
    </recommendedName>
</protein>
<accession>X1MXF8</accession>
<proteinExistence type="predicted"/>
<gene>
    <name evidence="1" type="ORF">S06H3_51451</name>
</gene>
<organism evidence="1">
    <name type="scientific">marine sediment metagenome</name>
    <dbReference type="NCBI Taxonomy" id="412755"/>
    <lineage>
        <taxon>unclassified sequences</taxon>
        <taxon>metagenomes</taxon>
        <taxon>ecological metagenomes</taxon>
    </lineage>
</organism>
<comment type="caution">
    <text evidence="1">The sequence shown here is derived from an EMBL/GenBank/DDBJ whole genome shotgun (WGS) entry which is preliminary data.</text>
</comment>